<accession>A0A7V2AUB3</accession>
<feature type="transmembrane region" description="Helical" evidence="5">
    <location>
        <begin position="134"/>
        <end position="157"/>
    </location>
</feature>
<evidence type="ECO:0000256" key="1">
    <source>
        <dbReference type="ARBA" id="ARBA00004141"/>
    </source>
</evidence>
<reference evidence="6" key="1">
    <citation type="journal article" date="2020" name="mSystems">
        <title>Genome- and Community-Level Interaction Insights into Carbon Utilization and Element Cycling Functions of Hydrothermarchaeota in Hydrothermal Sediment.</title>
        <authorList>
            <person name="Zhou Z."/>
            <person name="Liu Y."/>
            <person name="Xu W."/>
            <person name="Pan J."/>
            <person name="Luo Z.H."/>
            <person name="Li M."/>
        </authorList>
    </citation>
    <scope>NUCLEOTIDE SEQUENCE [LARGE SCALE GENOMIC DNA]</scope>
    <source>
        <strain evidence="6">SpSt-1233</strain>
    </source>
</reference>
<dbReference type="GO" id="GO:0015179">
    <property type="term" value="F:L-amino acid transmembrane transporter activity"/>
    <property type="evidence" value="ECO:0007669"/>
    <property type="project" value="TreeGrafter"/>
</dbReference>
<keyword evidence="3 5" id="KW-1133">Transmembrane helix</keyword>
<dbReference type="PANTHER" id="PTHR11785:SF512">
    <property type="entry name" value="SOBREMESA, ISOFORM B"/>
    <property type="match status" value="1"/>
</dbReference>
<evidence type="ECO:0000256" key="5">
    <source>
        <dbReference type="SAM" id="Phobius"/>
    </source>
</evidence>
<proteinExistence type="predicted"/>
<dbReference type="EMBL" id="DSEC01000214">
    <property type="protein sequence ID" value="HER43406.1"/>
    <property type="molecule type" value="Genomic_DNA"/>
</dbReference>
<name>A0A7V2AUB3_UNCEI</name>
<gene>
    <name evidence="6" type="ORF">ENO08_02995</name>
</gene>
<dbReference type="InterPro" id="IPR050598">
    <property type="entry name" value="AminoAcid_Transporter"/>
</dbReference>
<sequence>MPYSADAAGGGEGTKVKREMGLFTATSIVVANMVGAGIFTATGIISGFLPGPGWALGCWALGGLIAMAGALCYAELATRMPDEGGEYLYLSRLYHPSLGFLTGWTSLFVGFSAPIAASAIGFSEYLFAGVDGPLLSLGPAGLVAVKKGASALVIVLLTG</sequence>
<dbReference type="Gene3D" id="1.20.1740.10">
    <property type="entry name" value="Amino acid/polyamine transporter I"/>
    <property type="match status" value="1"/>
</dbReference>
<feature type="transmembrane region" description="Helical" evidence="5">
    <location>
        <begin position="54"/>
        <end position="77"/>
    </location>
</feature>
<feature type="transmembrane region" description="Helical" evidence="5">
    <location>
        <begin position="21"/>
        <end position="48"/>
    </location>
</feature>
<dbReference type="Pfam" id="PF13520">
    <property type="entry name" value="AA_permease_2"/>
    <property type="match status" value="1"/>
</dbReference>
<evidence type="ECO:0000256" key="2">
    <source>
        <dbReference type="ARBA" id="ARBA00022692"/>
    </source>
</evidence>
<comment type="caution">
    <text evidence="6">The sequence shown here is derived from an EMBL/GenBank/DDBJ whole genome shotgun (WGS) entry which is preliminary data.</text>
</comment>
<organism evidence="6">
    <name type="scientific">Eiseniibacteriota bacterium</name>
    <dbReference type="NCBI Taxonomy" id="2212470"/>
    <lineage>
        <taxon>Bacteria</taxon>
        <taxon>Candidatus Eiseniibacteriota</taxon>
    </lineage>
</organism>
<comment type="subcellular location">
    <subcellularLocation>
        <location evidence="1">Membrane</location>
        <topology evidence="1">Multi-pass membrane protein</topology>
    </subcellularLocation>
</comment>
<dbReference type="InterPro" id="IPR002293">
    <property type="entry name" value="AA/rel_permease1"/>
</dbReference>
<keyword evidence="2 5" id="KW-0812">Transmembrane</keyword>
<evidence type="ECO:0000313" key="6">
    <source>
        <dbReference type="EMBL" id="HER43406.1"/>
    </source>
</evidence>
<protein>
    <submittedName>
        <fullName evidence="6">Amino acid permease</fullName>
    </submittedName>
</protein>
<feature type="non-terminal residue" evidence="6">
    <location>
        <position position="159"/>
    </location>
</feature>
<dbReference type="Proteomes" id="UP000886069">
    <property type="component" value="Unassembled WGS sequence"/>
</dbReference>
<dbReference type="GO" id="GO:0016020">
    <property type="term" value="C:membrane"/>
    <property type="evidence" value="ECO:0007669"/>
    <property type="project" value="UniProtKB-SubCell"/>
</dbReference>
<keyword evidence="4 5" id="KW-0472">Membrane</keyword>
<feature type="transmembrane region" description="Helical" evidence="5">
    <location>
        <begin position="98"/>
        <end position="122"/>
    </location>
</feature>
<dbReference type="PANTHER" id="PTHR11785">
    <property type="entry name" value="AMINO ACID TRANSPORTER"/>
    <property type="match status" value="1"/>
</dbReference>
<evidence type="ECO:0000256" key="3">
    <source>
        <dbReference type="ARBA" id="ARBA00022989"/>
    </source>
</evidence>
<dbReference type="AlphaFoldDB" id="A0A7V2AUB3"/>
<evidence type="ECO:0000256" key="4">
    <source>
        <dbReference type="ARBA" id="ARBA00023136"/>
    </source>
</evidence>